<evidence type="ECO:0000259" key="9">
    <source>
        <dbReference type="PROSITE" id="PS51414"/>
    </source>
</evidence>
<dbReference type="PROSITE" id="PS51830">
    <property type="entry name" value="FIIND"/>
    <property type="match status" value="1"/>
</dbReference>
<dbReference type="InterPro" id="IPR000770">
    <property type="entry name" value="SAND_dom"/>
</dbReference>
<comment type="caution">
    <text evidence="11">The sequence shown here is derived from an EMBL/GenBank/DDBJ whole genome shotgun (WGS) entry which is preliminary data.</text>
</comment>
<dbReference type="PANTHER" id="PTHR46386:SF1">
    <property type="entry name" value="NUCLEAR BODY PROTEIN SP140-LIKE PROTEIN"/>
    <property type="match status" value="1"/>
</dbReference>
<dbReference type="InterPro" id="IPR043563">
    <property type="entry name" value="Sp110/Sp140/Sp140L-like"/>
</dbReference>
<evidence type="ECO:0000259" key="7">
    <source>
        <dbReference type="PROSITE" id="PS50209"/>
    </source>
</evidence>
<feature type="domain" description="CARD" evidence="7">
    <location>
        <begin position="350"/>
        <end position="440"/>
    </location>
</feature>
<keyword evidence="12" id="KW-1185">Reference proteome</keyword>
<evidence type="ECO:0000256" key="1">
    <source>
        <dbReference type="ARBA" id="ARBA00004514"/>
    </source>
</evidence>
<dbReference type="InterPro" id="IPR004865">
    <property type="entry name" value="HSR_dom"/>
</dbReference>
<accession>A0A498MUC3</accession>
<dbReference type="Pfam" id="PF01342">
    <property type="entry name" value="SAND"/>
    <property type="match status" value="1"/>
</dbReference>
<feature type="compositionally biased region" description="Basic and acidic residues" evidence="6">
    <location>
        <begin position="112"/>
        <end position="131"/>
    </location>
</feature>
<dbReference type="PANTHER" id="PTHR46386">
    <property type="entry name" value="NUCLEAR BODY PROTEIN SP140"/>
    <property type="match status" value="1"/>
</dbReference>
<evidence type="ECO:0000259" key="8">
    <source>
        <dbReference type="PROSITE" id="PS50864"/>
    </source>
</evidence>
<dbReference type="Pfam" id="PF00619">
    <property type="entry name" value="CARD"/>
    <property type="match status" value="1"/>
</dbReference>
<dbReference type="InterPro" id="IPR010919">
    <property type="entry name" value="SAND-like_dom_sf"/>
</dbReference>
<keyword evidence="5" id="KW-0391">Immunity</keyword>
<keyword evidence="2" id="KW-0963">Cytoplasm</keyword>
<feature type="domain" description="SAND" evidence="8">
    <location>
        <begin position="179"/>
        <end position="252"/>
    </location>
</feature>
<dbReference type="EMBL" id="QBIY01012377">
    <property type="protein sequence ID" value="RXN25368.1"/>
    <property type="molecule type" value="Genomic_DNA"/>
</dbReference>
<dbReference type="GO" id="GO:0005634">
    <property type="term" value="C:nucleus"/>
    <property type="evidence" value="ECO:0007669"/>
    <property type="project" value="InterPro"/>
</dbReference>
<evidence type="ECO:0000259" key="10">
    <source>
        <dbReference type="PROSITE" id="PS51830"/>
    </source>
</evidence>
<dbReference type="InterPro" id="IPR001315">
    <property type="entry name" value="CARD"/>
</dbReference>
<sequence length="441" mass="51580">MDPLELKTNEELLFFFNQKKTEISCIKQPHTLLTQLRDHDLVPEKLFENVKKMRTPKQKEKAFYEVLDWLEKNRSEDIQQFWRCVFEDHILQLYPTLCMLRNSLLDSPSKLCEKLPDVKTPTEEESEGKAEKGKKKGDTRKRRKDDPDLLDIFSVSTPSPKKPDKNPLLSSPVKKGDKQEMLANYENQLPVTCGNKEGTLYRDKLTRGEKCIFSQECWFTPVEFEKFGGKERCKNWKSSIFCKNTTLRKLIEVKDQHMENMHIKTTSKCLLTPGTEYRLCCQAETFTVQPETDVFELNFRPNYQPTFEVFVNVRNKEVKLSLMDNTERREVWSPRQILLTGQEVELPAHRRPTESEFVNKHRRHLIHRVSSVMEIADGLMAKNMITGEIYSEVCAIKTPQDRLRLLLDALDSGGDSVKAEFYRLLKENEPHLVNDLDSETR</sequence>
<dbReference type="GO" id="GO:0005829">
    <property type="term" value="C:cytosol"/>
    <property type="evidence" value="ECO:0007669"/>
    <property type="project" value="UniProtKB-SubCell"/>
</dbReference>
<dbReference type="InterPro" id="IPR011029">
    <property type="entry name" value="DEATH-like_dom_sf"/>
</dbReference>
<keyword evidence="4" id="KW-0399">Innate immunity</keyword>
<dbReference type="PROSITE" id="PS51414">
    <property type="entry name" value="HSR"/>
    <property type="match status" value="1"/>
</dbReference>
<evidence type="ECO:0000256" key="3">
    <source>
        <dbReference type="ARBA" id="ARBA00022553"/>
    </source>
</evidence>
<dbReference type="SUPFAM" id="SSF47986">
    <property type="entry name" value="DEATH domain"/>
    <property type="match status" value="1"/>
</dbReference>
<dbReference type="GO" id="GO:0042981">
    <property type="term" value="P:regulation of apoptotic process"/>
    <property type="evidence" value="ECO:0007669"/>
    <property type="project" value="InterPro"/>
</dbReference>
<dbReference type="PROSITE" id="PS50209">
    <property type="entry name" value="CARD"/>
    <property type="match status" value="1"/>
</dbReference>
<dbReference type="Pfam" id="PF03172">
    <property type="entry name" value="HSR"/>
    <property type="match status" value="1"/>
</dbReference>
<dbReference type="GO" id="GO:0003677">
    <property type="term" value="F:DNA binding"/>
    <property type="evidence" value="ECO:0007669"/>
    <property type="project" value="InterPro"/>
</dbReference>
<dbReference type="STRING" id="84645.A0A498MUC3"/>
<evidence type="ECO:0000256" key="2">
    <source>
        <dbReference type="ARBA" id="ARBA00022490"/>
    </source>
</evidence>
<dbReference type="PROSITE" id="PS50864">
    <property type="entry name" value="SAND"/>
    <property type="match status" value="1"/>
</dbReference>
<dbReference type="GO" id="GO:0045087">
    <property type="term" value="P:innate immune response"/>
    <property type="evidence" value="ECO:0007669"/>
    <property type="project" value="UniProtKB-KW"/>
</dbReference>
<evidence type="ECO:0000313" key="12">
    <source>
        <dbReference type="Proteomes" id="UP000290572"/>
    </source>
</evidence>
<dbReference type="InterPro" id="IPR025307">
    <property type="entry name" value="FIIND_dom"/>
</dbReference>
<dbReference type="GO" id="GO:0000981">
    <property type="term" value="F:DNA-binding transcription factor activity, RNA polymerase II-specific"/>
    <property type="evidence" value="ECO:0007669"/>
    <property type="project" value="TreeGrafter"/>
</dbReference>
<evidence type="ECO:0000256" key="6">
    <source>
        <dbReference type="SAM" id="MobiDB-lite"/>
    </source>
</evidence>
<feature type="domain" description="HSR" evidence="9">
    <location>
        <begin position="1"/>
        <end position="109"/>
    </location>
</feature>
<name>A0A498MUC3_LABRO</name>
<reference evidence="11 12" key="1">
    <citation type="submission" date="2018-03" db="EMBL/GenBank/DDBJ databases">
        <title>Draft genome sequence of Rohu Carp (Labeo rohita).</title>
        <authorList>
            <person name="Das P."/>
            <person name="Kushwaha B."/>
            <person name="Joshi C.G."/>
            <person name="Kumar D."/>
            <person name="Nagpure N.S."/>
            <person name="Sahoo L."/>
            <person name="Das S.P."/>
            <person name="Bit A."/>
            <person name="Patnaik S."/>
            <person name="Meher P.K."/>
            <person name="Jayasankar P."/>
            <person name="Koringa P.G."/>
            <person name="Patel N.V."/>
            <person name="Hinsu A.T."/>
            <person name="Kumar R."/>
            <person name="Pandey M."/>
            <person name="Agarwal S."/>
            <person name="Srivastava S."/>
            <person name="Singh M."/>
            <person name="Iquebal M.A."/>
            <person name="Jaiswal S."/>
            <person name="Angadi U.B."/>
            <person name="Kumar N."/>
            <person name="Raza M."/>
            <person name="Shah T.M."/>
            <person name="Rai A."/>
            <person name="Jena J.K."/>
        </authorList>
    </citation>
    <scope>NUCLEOTIDE SEQUENCE [LARGE SCALE GENOMIC DNA]</scope>
    <source>
        <strain evidence="11">DASCIFA01</strain>
        <tissue evidence="11">Testis</tissue>
    </source>
</reference>
<proteinExistence type="predicted"/>
<protein>
    <submittedName>
        <fullName evidence="11">Nuclear body protein SP140 isoform X1</fullName>
    </submittedName>
</protein>
<dbReference type="SMART" id="SM00258">
    <property type="entry name" value="SAND"/>
    <property type="match status" value="1"/>
</dbReference>
<dbReference type="AlphaFoldDB" id="A0A498MUC3"/>
<evidence type="ECO:0000313" key="11">
    <source>
        <dbReference type="EMBL" id="RXN25368.1"/>
    </source>
</evidence>
<feature type="domain" description="FIIND" evidence="10">
    <location>
        <begin position="1"/>
        <end position="351"/>
    </location>
</feature>
<organism evidence="11 12">
    <name type="scientific">Labeo rohita</name>
    <name type="common">Indian major carp</name>
    <name type="synonym">Cyprinus rohita</name>
    <dbReference type="NCBI Taxonomy" id="84645"/>
    <lineage>
        <taxon>Eukaryota</taxon>
        <taxon>Metazoa</taxon>
        <taxon>Chordata</taxon>
        <taxon>Craniata</taxon>
        <taxon>Vertebrata</taxon>
        <taxon>Euteleostomi</taxon>
        <taxon>Actinopterygii</taxon>
        <taxon>Neopterygii</taxon>
        <taxon>Teleostei</taxon>
        <taxon>Ostariophysi</taxon>
        <taxon>Cypriniformes</taxon>
        <taxon>Cyprinidae</taxon>
        <taxon>Labeoninae</taxon>
        <taxon>Labeonini</taxon>
        <taxon>Labeo</taxon>
    </lineage>
</organism>
<keyword evidence="3" id="KW-0597">Phosphoprotein</keyword>
<feature type="region of interest" description="Disordered" evidence="6">
    <location>
        <begin position="112"/>
        <end position="175"/>
    </location>
</feature>
<dbReference type="Gene3D" id="3.10.390.10">
    <property type="entry name" value="SAND domain-like"/>
    <property type="match status" value="1"/>
</dbReference>
<evidence type="ECO:0000256" key="4">
    <source>
        <dbReference type="ARBA" id="ARBA00022588"/>
    </source>
</evidence>
<dbReference type="SUPFAM" id="SSF63763">
    <property type="entry name" value="SAND domain-like"/>
    <property type="match status" value="1"/>
</dbReference>
<feature type="compositionally biased region" description="Basic residues" evidence="6">
    <location>
        <begin position="132"/>
        <end position="143"/>
    </location>
</feature>
<dbReference type="Proteomes" id="UP000290572">
    <property type="component" value="Unassembled WGS sequence"/>
</dbReference>
<gene>
    <name evidence="11" type="ORF">ROHU_005911</name>
</gene>
<dbReference type="FunFam" id="1.10.533.10:FF:000013">
    <property type="entry name" value="Apoptosis-associated speck-like protein containing a CARD"/>
    <property type="match status" value="1"/>
</dbReference>
<comment type="subcellular location">
    <subcellularLocation>
        <location evidence="1">Cytoplasm</location>
        <location evidence="1">Cytosol</location>
    </subcellularLocation>
</comment>
<dbReference type="Gene3D" id="1.10.533.10">
    <property type="entry name" value="Death Domain, Fas"/>
    <property type="match status" value="1"/>
</dbReference>
<evidence type="ECO:0000256" key="5">
    <source>
        <dbReference type="ARBA" id="ARBA00022859"/>
    </source>
</evidence>